<evidence type="ECO:0000259" key="2">
    <source>
        <dbReference type="PROSITE" id="PS50217"/>
    </source>
</evidence>
<dbReference type="AlphaFoldDB" id="A0A0J1AXT0"/>
<dbReference type="OrthoDB" id="295274at2759"/>
<dbReference type="SMART" id="SM00338">
    <property type="entry name" value="BRLZ"/>
    <property type="match status" value="1"/>
</dbReference>
<evidence type="ECO:0000313" key="3">
    <source>
        <dbReference type="EMBL" id="KLT40119.1"/>
    </source>
</evidence>
<feature type="region of interest" description="Disordered" evidence="1">
    <location>
        <begin position="1"/>
        <end position="89"/>
    </location>
</feature>
<sequence>MTAATTTTQGASNAASSSKRSASASASSPPPSKRARSIPADDDHEEDEELKELDPADHEMTEAELAKKARREARTLRNRESAQRSRNQRKAHLAWLEARVVELEAENRALRSGSAPSTPSKTRESSPAHSVLSLASDLGIPSEIVKAGCGVSLATVLPPPADVLTDIPNIEAPAPATPAPAPPQDLMQSPMTMAPSNPAQLYLQNEQLRWRVNMLENLVRQASSIFSSCPTGNATPAPFLPPAFALHQPPSHPGMEATLSPPLYASEPHHQPVLC</sequence>
<dbReference type="PROSITE" id="PS50217">
    <property type="entry name" value="BZIP"/>
    <property type="match status" value="1"/>
</dbReference>
<dbReference type="InterPro" id="IPR004827">
    <property type="entry name" value="bZIP"/>
</dbReference>
<reference evidence="3 4" key="1">
    <citation type="submission" date="2015-03" db="EMBL/GenBank/DDBJ databases">
        <title>Genomics and transcriptomics of the oil-accumulating basidiomycete yeast T. oleaginosus allow insights into substrate utilization and the diverse evolutionary trajectories of mating systems in fungi.</title>
        <authorList>
            <consortium name="DOE Joint Genome Institute"/>
            <person name="Kourist R."/>
            <person name="Kracht O."/>
            <person name="Bracharz F."/>
            <person name="Lipzen A."/>
            <person name="Nolan M."/>
            <person name="Ohm R."/>
            <person name="Grigoriev I."/>
            <person name="Sun S."/>
            <person name="Heitman J."/>
            <person name="Bruck T."/>
            <person name="Nowrousian M."/>
        </authorList>
    </citation>
    <scope>NUCLEOTIDE SEQUENCE [LARGE SCALE GENOMIC DNA]</scope>
    <source>
        <strain evidence="3 4">IBC0246</strain>
    </source>
</reference>
<keyword evidence="4" id="KW-1185">Reference proteome</keyword>
<feature type="compositionally biased region" description="Acidic residues" evidence="1">
    <location>
        <begin position="40"/>
        <end position="51"/>
    </location>
</feature>
<gene>
    <name evidence="3" type="ORF">CC85DRAFT_293424</name>
</gene>
<feature type="compositionally biased region" description="Low complexity" evidence="1">
    <location>
        <begin position="11"/>
        <end position="27"/>
    </location>
</feature>
<feature type="compositionally biased region" description="Basic and acidic residues" evidence="1">
    <location>
        <begin position="52"/>
        <end position="83"/>
    </location>
</feature>
<proteinExistence type="predicted"/>
<dbReference type="CDD" id="cd14812">
    <property type="entry name" value="bZIP_u3"/>
    <property type="match status" value="1"/>
</dbReference>
<feature type="region of interest" description="Disordered" evidence="1">
    <location>
        <begin position="108"/>
        <end position="129"/>
    </location>
</feature>
<dbReference type="InterPro" id="IPR046347">
    <property type="entry name" value="bZIP_sf"/>
</dbReference>
<dbReference type="Proteomes" id="UP000053611">
    <property type="component" value="Unassembled WGS sequence"/>
</dbReference>
<name>A0A0J1AXT0_9TREE</name>
<feature type="domain" description="BZIP" evidence="2">
    <location>
        <begin position="68"/>
        <end position="112"/>
    </location>
</feature>
<dbReference type="Gene3D" id="1.20.5.170">
    <property type="match status" value="1"/>
</dbReference>
<dbReference type="STRING" id="879819.A0A0J1AXT0"/>
<dbReference type="EMBL" id="KQ087241">
    <property type="protein sequence ID" value="KLT40119.1"/>
    <property type="molecule type" value="Genomic_DNA"/>
</dbReference>
<organism evidence="3 4">
    <name type="scientific">Cutaneotrichosporon oleaginosum</name>
    <dbReference type="NCBI Taxonomy" id="879819"/>
    <lineage>
        <taxon>Eukaryota</taxon>
        <taxon>Fungi</taxon>
        <taxon>Dikarya</taxon>
        <taxon>Basidiomycota</taxon>
        <taxon>Agaricomycotina</taxon>
        <taxon>Tremellomycetes</taxon>
        <taxon>Trichosporonales</taxon>
        <taxon>Trichosporonaceae</taxon>
        <taxon>Cutaneotrichosporon</taxon>
    </lineage>
</organism>
<accession>A0A0J1AXT0</accession>
<dbReference type="Pfam" id="PF00170">
    <property type="entry name" value="bZIP_1"/>
    <property type="match status" value="1"/>
</dbReference>
<dbReference type="SUPFAM" id="SSF57959">
    <property type="entry name" value="Leucine zipper domain"/>
    <property type="match status" value="1"/>
</dbReference>
<protein>
    <recommendedName>
        <fullName evidence="2">BZIP domain-containing protein</fullName>
    </recommendedName>
</protein>
<feature type="compositionally biased region" description="Polar residues" evidence="1">
    <location>
        <begin position="1"/>
        <end position="10"/>
    </location>
</feature>
<evidence type="ECO:0000313" key="4">
    <source>
        <dbReference type="Proteomes" id="UP000053611"/>
    </source>
</evidence>
<dbReference type="GO" id="GO:0003700">
    <property type="term" value="F:DNA-binding transcription factor activity"/>
    <property type="evidence" value="ECO:0007669"/>
    <property type="project" value="InterPro"/>
</dbReference>
<evidence type="ECO:0000256" key="1">
    <source>
        <dbReference type="SAM" id="MobiDB-lite"/>
    </source>
</evidence>